<comment type="caution">
    <text evidence="2">The sequence shown here is derived from an EMBL/GenBank/DDBJ whole genome shotgun (WGS) entry which is preliminary data.</text>
</comment>
<gene>
    <name evidence="2" type="ORF">PAPOLLO_LOCUS15799</name>
</gene>
<protein>
    <submittedName>
        <fullName evidence="2">(apollo) hypothetical protein</fullName>
    </submittedName>
</protein>
<name>A0A8S3XCH7_PARAO</name>
<proteinExistence type="predicted"/>
<feature type="region of interest" description="Disordered" evidence="1">
    <location>
        <begin position="1"/>
        <end position="23"/>
    </location>
</feature>
<accession>A0A8S3XCH7</accession>
<dbReference type="EMBL" id="CAJQZP010001037">
    <property type="protein sequence ID" value="CAG5012469.1"/>
    <property type="molecule type" value="Genomic_DNA"/>
</dbReference>
<organism evidence="2 3">
    <name type="scientific">Parnassius apollo</name>
    <name type="common">Apollo butterfly</name>
    <name type="synonym">Papilio apollo</name>
    <dbReference type="NCBI Taxonomy" id="110799"/>
    <lineage>
        <taxon>Eukaryota</taxon>
        <taxon>Metazoa</taxon>
        <taxon>Ecdysozoa</taxon>
        <taxon>Arthropoda</taxon>
        <taxon>Hexapoda</taxon>
        <taxon>Insecta</taxon>
        <taxon>Pterygota</taxon>
        <taxon>Neoptera</taxon>
        <taxon>Endopterygota</taxon>
        <taxon>Lepidoptera</taxon>
        <taxon>Glossata</taxon>
        <taxon>Ditrysia</taxon>
        <taxon>Papilionoidea</taxon>
        <taxon>Papilionidae</taxon>
        <taxon>Parnassiinae</taxon>
        <taxon>Parnassini</taxon>
        <taxon>Parnassius</taxon>
        <taxon>Parnassius</taxon>
    </lineage>
</organism>
<dbReference type="AlphaFoldDB" id="A0A8S3XCH7"/>
<evidence type="ECO:0000313" key="2">
    <source>
        <dbReference type="EMBL" id="CAG5012469.1"/>
    </source>
</evidence>
<reference evidence="2" key="1">
    <citation type="submission" date="2021-04" db="EMBL/GenBank/DDBJ databases">
        <authorList>
            <person name="Tunstrom K."/>
        </authorList>
    </citation>
    <scope>NUCLEOTIDE SEQUENCE</scope>
</reference>
<evidence type="ECO:0000256" key="1">
    <source>
        <dbReference type="SAM" id="MobiDB-lite"/>
    </source>
</evidence>
<dbReference type="Proteomes" id="UP000691718">
    <property type="component" value="Unassembled WGS sequence"/>
</dbReference>
<keyword evidence="3" id="KW-1185">Reference proteome</keyword>
<evidence type="ECO:0000313" key="3">
    <source>
        <dbReference type="Proteomes" id="UP000691718"/>
    </source>
</evidence>
<sequence length="80" mass="8605">MVRARGCERLGTGPAAHARGRVSRRLRSGLSPLSARVASRPPACAALHASTTLLAFPVPTRSIAHQLTESEQTLFDDREN</sequence>